<name>A0A093W1P5_TALMA</name>
<accession>A0A093W1P5</accession>
<dbReference type="HOGENOM" id="CLU_2759528_0_0_1"/>
<gene>
    <name evidence="1" type="ORF">GQ26_0021960</name>
</gene>
<organism evidence="1">
    <name type="scientific">Talaromyces marneffei PM1</name>
    <dbReference type="NCBI Taxonomy" id="1077442"/>
    <lineage>
        <taxon>Eukaryota</taxon>
        <taxon>Fungi</taxon>
        <taxon>Dikarya</taxon>
        <taxon>Ascomycota</taxon>
        <taxon>Pezizomycotina</taxon>
        <taxon>Eurotiomycetes</taxon>
        <taxon>Eurotiomycetidae</taxon>
        <taxon>Eurotiales</taxon>
        <taxon>Trichocomaceae</taxon>
        <taxon>Talaromyces</taxon>
        <taxon>Talaromyces sect. Talaromyces</taxon>
    </lineage>
</organism>
<dbReference type="EMBL" id="JPOX01000002">
    <property type="protein sequence ID" value="KFX52791.1"/>
    <property type="molecule type" value="Genomic_DNA"/>
</dbReference>
<proteinExistence type="predicted"/>
<comment type="caution">
    <text evidence="1">The sequence shown here is derived from an EMBL/GenBank/DDBJ whole genome shotgun (WGS) entry which is preliminary data.</text>
</comment>
<protein>
    <submittedName>
        <fullName evidence="1">Uncharacterized protein</fullName>
    </submittedName>
</protein>
<reference evidence="1" key="1">
    <citation type="journal article" date="2014" name="PLoS Genet.">
        <title>Signature Gene Expression Reveals Novel Clues to the Molecular Mechanisms of Dimorphic Transition in Penicillium marneffei.</title>
        <authorList>
            <person name="Yang E."/>
            <person name="Wang G."/>
            <person name="Cai J."/>
            <person name="Woo P.C."/>
            <person name="Lau S.K."/>
            <person name="Yuen K.-Y."/>
            <person name="Chow W.-N."/>
            <person name="Lin X."/>
        </authorList>
    </citation>
    <scope>NUCLEOTIDE SEQUENCE [LARGE SCALE GENOMIC DNA]</scope>
    <source>
        <strain evidence="1">PM1</strain>
    </source>
</reference>
<evidence type="ECO:0000313" key="1">
    <source>
        <dbReference type="EMBL" id="KFX52791.1"/>
    </source>
</evidence>
<sequence length="70" mass="7811">MSQDSRLPFTFITRGEFMVAAIVLPALNKLWESTIGCLWSRCLELTEAMNIRQFLVVGMGVCLAIGSSMR</sequence>
<dbReference type="AlphaFoldDB" id="A0A093W1P5"/>